<evidence type="ECO:0000313" key="2">
    <source>
        <dbReference type="EMBL" id="BCT77445.1"/>
    </source>
</evidence>
<reference evidence="2 3" key="1">
    <citation type="journal article" date="2021" name="J. Biosci. Bioeng.">
        <title>Identification and characterization of a chc gene cluster responsible for the aromatization pathway of cyclohexanecarboxylate degradation in Sinomonas cyclohexanicum ATCC 51369.</title>
        <authorList>
            <person name="Yamamoto T."/>
            <person name="Hasegawa Y."/>
            <person name="Lau P.C.K."/>
            <person name="Iwaki H."/>
        </authorList>
    </citation>
    <scope>NUCLEOTIDE SEQUENCE [LARGE SCALE GENOMIC DNA]</scope>
    <source>
        <strain evidence="2 3">ATCC 51369</strain>
    </source>
</reference>
<keyword evidence="3" id="KW-1185">Reference proteome</keyword>
<accession>A0ABM7PYR1</accession>
<proteinExistence type="predicted"/>
<protein>
    <recommendedName>
        <fullName evidence="4">DUF1707 domain-containing protein</fullName>
    </recommendedName>
</protein>
<sequence>MHFSPTSPAHGPASAPRRLAPHPADHTRPAPQAAQPHVDEQARVDSLVRAGLSEEEARGHLARLAAGDVWGG</sequence>
<evidence type="ECO:0000256" key="1">
    <source>
        <dbReference type="SAM" id="MobiDB-lite"/>
    </source>
</evidence>
<dbReference type="Proteomes" id="UP001319861">
    <property type="component" value="Chromosome"/>
</dbReference>
<name>A0ABM7PYR1_SINCY</name>
<evidence type="ECO:0000313" key="3">
    <source>
        <dbReference type="Proteomes" id="UP001319861"/>
    </source>
</evidence>
<dbReference type="EMBL" id="AP024525">
    <property type="protein sequence ID" value="BCT77445.1"/>
    <property type="molecule type" value="Genomic_DNA"/>
</dbReference>
<evidence type="ECO:0008006" key="4">
    <source>
        <dbReference type="Google" id="ProtNLM"/>
    </source>
</evidence>
<dbReference type="RefSeq" id="WP_229230150.1">
    <property type="nucleotide sequence ID" value="NZ_AP024525.1"/>
</dbReference>
<gene>
    <name evidence="2" type="ORF">SCMU_32870</name>
</gene>
<organism evidence="2 3">
    <name type="scientific">Sinomonas cyclohexanicum</name>
    <name type="common">Corynebacterium cyclohexanicum</name>
    <dbReference type="NCBI Taxonomy" id="322009"/>
    <lineage>
        <taxon>Bacteria</taxon>
        <taxon>Bacillati</taxon>
        <taxon>Actinomycetota</taxon>
        <taxon>Actinomycetes</taxon>
        <taxon>Micrococcales</taxon>
        <taxon>Micrococcaceae</taxon>
        <taxon>Sinomonas</taxon>
    </lineage>
</organism>
<feature type="region of interest" description="Disordered" evidence="1">
    <location>
        <begin position="1"/>
        <end position="41"/>
    </location>
</feature>